<accession>W9VT63</accession>
<keyword evidence="2" id="KW-1185">Reference proteome</keyword>
<organism evidence="1 2">
    <name type="scientific">Imhoffiella purpurea</name>
    <dbReference type="NCBI Taxonomy" id="1249627"/>
    <lineage>
        <taxon>Bacteria</taxon>
        <taxon>Pseudomonadati</taxon>
        <taxon>Pseudomonadota</taxon>
        <taxon>Gammaproteobacteria</taxon>
        <taxon>Chromatiales</taxon>
        <taxon>Chromatiaceae</taxon>
        <taxon>Imhoffiella</taxon>
    </lineage>
</organism>
<dbReference type="RefSeq" id="WP_043756686.1">
    <property type="nucleotide sequence ID" value="NZ_AONC01000063.1"/>
</dbReference>
<evidence type="ECO:0000313" key="1">
    <source>
        <dbReference type="EMBL" id="EXJ13575.1"/>
    </source>
</evidence>
<sequence length="95" mass="10572">MPILEDDLEISWFEAGSGIFDGIIDDSSCFPPLDDREIQREWLAGFAGTWAELTSHPPASLIPDPRRDPVIDVLKRVLADRPELLEQLLAIGSKS</sequence>
<dbReference type="OrthoDB" id="5771483at2"/>
<evidence type="ECO:0000313" key="2">
    <source>
        <dbReference type="Proteomes" id="UP000019460"/>
    </source>
</evidence>
<dbReference type="EMBL" id="AONC01000063">
    <property type="protein sequence ID" value="EXJ13575.1"/>
    <property type="molecule type" value="Genomic_DNA"/>
</dbReference>
<comment type="caution">
    <text evidence="1">The sequence shown here is derived from an EMBL/GenBank/DDBJ whole genome shotgun (WGS) entry which is preliminary data.</text>
</comment>
<proteinExistence type="predicted"/>
<name>W9VT63_9GAMM</name>
<protein>
    <submittedName>
        <fullName evidence="1">Uncharacterized protein</fullName>
    </submittedName>
</protein>
<reference evidence="1 2" key="1">
    <citation type="submission" date="2012-11" db="EMBL/GenBank/DDBJ databases">
        <title>Genome assembly of Thiorhodococcus sp. AK35.</title>
        <authorList>
            <person name="Nupur N."/>
            <person name="Khatri I."/>
            <person name="Subramanian S."/>
            <person name="Pinnaka A."/>
        </authorList>
    </citation>
    <scope>NUCLEOTIDE SEQUENCE [LARGE SCALE GENOMIC DNA]</scope>
    <source>
        <strain evidence="1 2">AK35</strain>
    </source>
</reference>
<gene>
    <name evidence="1" type="ORF">D779_3578</name>
</gene>
<dbReference type="AlphaFoldDB" id="W9VT63"/>
<dbReference type="Proteomes" id="UP000019460">
    <property type="component" value="Unassembled WGS sequence"/>
</dbReference>